<sequence>MDFGPFEMYTVGVKEFEADTVLLKSGQWTNEYRLQLTRPGVFSVMLHERCLFVGSSMRAVGSYALGYFRRHARCPFWTKEYLAELLNTDASAEIEFILCGGDKTRYFKAGAEELHRPILSKSPLTWADEEFLAKHFPDVKEEQDYYRRWVDRGITEITSLERFCDSRSELRTKLLDKLLTWYAPEKERLHEELMRGVFSSI</sequence>
<evidence type="ECO:0000313" key="1">
    <source>
        <dbReference type="EMBL" id="MEZ7195559.1"/>
    </source>
</evidence>
<gene>
    <name evidence="1" type="ORF">AB6M95_02270</name>
</gene>
<organism evidence="1 2">
    <name type="scientific">Pseudodesulfovibrio karagichevae</name>
    <dbReference type="NCBI Taxonomy" id="3239305"/>
    <lineage>
        <taxon>Bacteria</taxon>
        <taxon>Pseudomonadati</taxon>
        <taxon>Thermodesulfobacteriota</taxon>
        <taxon>Desulfovibrionia</taxon>
        <taxon>Desulfovibrionales</taxon>
        <taxon>Desulfovibrionaceae</taxon>
    </lineage>
</organism>
<dbReference type="EMBL" id="JBGLYH010000003">
    <property type="protein sequence ID" value="MEZ7195559.1"/>
    <property type="molecule type" value="Genomic_DNA"/>
</dbReference>
<reference evidence="1 2" key="1">
    <citation type="submission" date="2024-08" db="EMBL/GenBank/DDBJ databases">
        <title>Sulfate-reducing bacteria isolated from formation water of the oil field in Kazakhstan and description of Pseudodesulfovibrio sp.</title>
        <authorList>
            <person name="Bidzhieva S.K."/>
            <person name="Tourova T.P."/>
            <person name="Grouzdev D.S."/>
            <person name="Beletsky A.V."/>
            <person name="Sokolova D.S."/>
            <person name="Samigullina S.R."/>
            <person name="Poltaraus A.B."/>
            <person name="Avtukh A.N."/>
            <person name="Tereshina V.M."/>
            <person name="Zhaparov N.S."/>
            <person name="Mardanov A.V."/>
            <person name="Nazina T.N."/>
        </authorList>
    </citation>
    <scope>NUCLEOTIDE SEQUENCE [LARGE SCALE GENOMIC DNA]</scope>
    <source>
        <strain evidence="1 2">9FUS</strain>
    </source>
</reference>
<dbReference type="RefSeq" id="WP_371385107.1">
    <property type="nucleotide sequence ID" value="NZ_JBGLYH010000003.1"/>
</dbReference>
<keyword evidence="2" id="KW-1185">Reference proteome</keyword>
<comment type="caution">
    <text evidence="1">The sequence shown here is derived from an EMBL/GenBank/DDBJ whole genome shotgun (WGS) entry which is preliminary data.</text>
</comment>
<dbReference type="Proteomes" id="UP001568698">
    <property type="component" value="Unassembled WGS sequence"/>
</dbReference>
<evidence type="ECO:0000313" key="2">
    <source>
        <dbReference type="Proteomes" id="UP001568698"/>
    </source>
</evidence>
<protein>
    <submittedName>
        <fullName evidence="1">Uncharacterized protein</fullName>
    </submittedName>
</protein>
<name>A0ABV4JXX3_9BACT</name>
<accession>A0ABV4JXX3</accession>
<proteinExistence type="predicted"/>